<gene>
    <name evidence="2" type="ORF">VTK73DRAFT_7467</name>
</gene>
<dbReference type="EMBL" id="JAZHXJ010000048">
    <property type="protein sequence ID" value="KAL1878814.1"/>
    <property type="molecule type" value="Genomic_DNA"/>
</dbReference>
<feature type="region of interest" description="Disordered" evidence="1">
    <location>
        <begin position="119"/>
        <end position="294"/>
    </location>
</feature>
<evidence type="ECO:0000256" key="1">
    <source>
        <dbReference type="SAM" id="MobiDB-lite"/>
    </source>
</evidence>
<feature type="compositionally biased region" description="Low complexity" evidence="1">
    <location>
        <begin position="133"/>
        <end position="148"/>
    </location>
</feature>
<feature type="compositionally biased region" description="Polar residues" evidence="1">
    <location>
        <begin position="119"/>
        <end position="130"/>
    </location>
</feature>
<feature type="compositionally biased region" description="Pro residues" evidence="1">
    <location>
        <begin position="184"/>
        <end position="195"/>
    </location>
</feature>
<feature type="compositionally biased region" description="Polar residues" evidence="1">
    <location>
        <begin position="200"/>
        <end position="212"/>
    </location>
</feature>
<accession>A0ABR3XS52</accession>
<name>A0ABR3XS52_9PEZI</name>
<feature type="compositionally biased region" description="Polar residues" evidence="1">
    <location>
        <begin position="280"/>
        <end position="294"/>
    </location>
</feature>
<organism evidence="2 3">
    <name type="scientific">Phialemonium thermophilum</name>
    <dbReference type="NCBI Taxonomy" id="223376"/>
    <lineage>
        <taxon>Eukaryota</taxon>
        <taxon>Fungi</taxon>
        <taxon>Dikarya</taxon>
        <taxon>Ascomycota</taxon>
        <taxon>Pezizomycotina</taxon>
        <taxon>Sordariomycetes</taxon>
        <taxon>Sordariomycetidae</taxon>
        <taxon>Cephalothecales</taxon>
        <taxon>Cephalothecaceae</taxon>
        <taxon>Phialemonium</taxon>
    </lineage>
</organism>
<sequence length="294" mass="32320">MESSFTDAEKRFVLAEMIKVSHIDVDTLVDFVKRHEIYPQWLLMQLPSGRNMMQCLQAAEVMFDMRMSPPPMPVLKRKSLGDISEHLSKRQALMSPLEPQPYSAPRSFNFQSAHATQPVNIQPRPASNPNGYPLASPSAPSPTVSASNPQPPSGRKRGRPSRAQREAWARANPSPSSSGYTPITPVPIAPLPSPSAPSSHAYNATSHHSVSQAPAPPDSPRDQPTSFESRDSAARHEQQEHQLESPAVAGRASHNLVDKQETVGQRTGGEHSEWRDLVQTVESQTQPSKPRSLK</sequence>
<evidence type="ECO:0000313" key="3">
    <source>
        <dbReference type="Proteomes" id="UP001586593"/>
    </source>
</evidence>
<evidence type="ECO:0000313" key="2">
    <source>
        <dbReference type="EMBL" id="KAL1878814.1"/>
    </source>
</evidence>
<dbReference type="Proteomes" id="UP001586593">
    <property type="component" value="Unassembled WGS sequence"/>
</dbReference>
<reference evidence="2 3" key="1">
    <citation type="journal article" date="2024" name="Commun. Biol.">
        <title>Comparative genomic analysis of thermophilic fungi reveals convergent evolutionary adaptations and gene losses.</title>
        <authorList>
            <person name="Steindorff A.S."/>
            <person name="Aguilar-Pontes M.V."/>
            <person name="Robinson A.J."/>
            <person name="Andreopoulos B."/>
            <person name="LaButti K."/>
            <person name="Kuo A."/>
            <person name="Mondo S."/>
            <person name="Riley R."/>
            <person name="Otillar R."/>
            <person name="Haridas S."/>
            <person name="Lipzen A."/>
            <person name="Grimwood J."/>
            <person name="Schmutz J."/>
            <person name="Clum A."/>
            <person name="Reid I.D."/>
            <person name="Moisan M.C."/>
            <person name="Butler G."/>
            <person name="Nguyen T.T.M."/>
            <person name="Dewar K."/>
            <person name="Conant G."/>
            <person name="Drula E."/>
            <person name="Henrissat B."/>
            <person name="Hansel C."/>
            <person name="Singer S."/>
            <person name="Hutchinson M.I."/>
            <person name="de Vries R.P."/>
            <person name="Natvig D.O."/>
            <person name="Powell A.J."/>
            <person name="Tsang A."/>
            <person name="Grigoriev I.V."/>
        </authorList>
    </citation>
    <scope>NUCLEOTIDE SEQUENCE [LARGE SCALE GENOMIC DNA]</scope>
    <source>
        <strain evidence="2 3">ATCC 24622</strain>
    </source>
</reference>
<protein>
    <submittedName>
        <fullName evidence="2">Uncharacterized protein</fullName>
    </submittedName>
</protein>
<proteinExistence type="predicted"/>
<comment type="caution">
    <text evidence="2">The sequence shown here is derived from an EMBL/GenBank/DDBJ whole genome shotgun (WGS) entry which is preliminary data.</text>
</comment>
<keyword evidence="3" id="KW-1185">Reference proteome</keyword>
<feature type="compositionally biased region" description="Basic and acidic residues" evidence="1">
    <location>
        <begin position="228"/>
        <end position="243"/>
    </location>
</feature>